<dbReference type="GO" id="GO:0003899">
    <property type="term" value="F:DNA-directed RNA polymerase activity"/>
    <property type="evidence" value="ECO:0007669"/>
    <property type="project" value="UniProtKB-EC"/>
</dbReference>
<evidence type="ECO:0000259" key="6">
    <source>
        <dbReference type="Pfam" id="PF00623"/>
    </source>
</evidence>
<evidence type="ECO:0000256" key="3">
    <source>
        <dbReference type="ARBA" id="ARBA00022679"/>
    </source>
</evidence>
<name>A0A804QCB1_MAIZE</name>
<accession>A0A804QCB1</accession>
<dbReference type="PANTHER" id="PTHR19376">
    <property type="entry name" value="DNA-DIRECTED RNA POLYMERASE"/>
    <property type="match status" value="1"/>
</dbReference>
<keyword evidence="4" id="KW-0548">Nucleotidyltransferase</keyword>
<evidence type="ECO:0000256" key="2">
    <source>
        <dbReference type="ARBA" id="ARBA00022478"/>
    </source>
</evidence>
<dbReference type="GO" id="GO:0003677">
    <property type="term" value="F:DNA binding"/>
    <property type="evidence" value="ECO:0007669"/>
    <property type="project" value="InterPro"/>
</dbReference>
<dbReference type="EC" id="2.7.7.6" evidence="1"/>
<dbReference type="Pfam" id="PF00623">
    <property type="entry name" value="RNA_pol_Rpb1_2"/>
    <property type="match status" value="1"/>
</dbReference>
<dbReference type="InterPro" id="IPR000722">
    <property type="entry name" value="RNA_pol_asu"/>
</dbReference>
<dbReference type="Proteomes" id="UP000007305">
    <property type="component" value="Chromosome 7"/>
</dbReference>
<dbReference type="Gene3D" id="3.30.1490.180">
    <property type="entry name" value="RNA polymerase ii"/>
    <property type="match status" value="1"/>
</dbReference>
<evidence type="ECO:0000256" key="5">
    <source>
        <dbReference type="ARBA" id="ARBA00023163"/>
    </source>
</evidence>
<protein>
    <recommendedName>
        <fullName evidence="1">DNA-directed RNA polymerase</fullName>
        <ecNumber evidence="1">2.7.7.6</ecNumber>
    </recommendedName>
</protein>
<dbReference type="GO" id="GO:0000428">
    <property type="term" value="C:DNA-directed RNA polymerase complex"/>
    <property type="evidence" value="ECO:0007669"/>
    <property type="project" value="UniProtKB-KW"/>
</dbReference>
<keyword evidence="3" id="KW-0808">Transferase</keyword>
<keyword evidence="2" id="KW-0240">DNA-directed RNA polymerase</keyword>
<dbReference type="GO" id="GO:0006351">
    <property type="term" value="P:DNA-templated transcription"/>
    <property type="evidence" value="ECO:0007669"/>
    <property type="project" value="InterPro"/>
</dbReference>
<evidence type="ECO:0000256" key="1">
    <source>
        <dbReference type="ARBA" id="ARBA00012418"/>
    </source>
</evidence>
<reference evidence="7" key="3">
    <citation type="submission" date="2021-05" db="UniProtKB">
        <authorList>
            <consortium name="EnsemblPlants"/>
        </authorList>
    </citation>
    <scope>IDENTIFICATION</scope>
    <source>
        <strain evidence="7">cv. B73</strain>
    </source>
</reference>
<evidence type="ECO:0000313" key="8">
    <source>
        <dbReference type="Proteomes" id="UP000007305"/>
    </source>
</evidence>
<dbReference type="InParanoid" id="A0A804QCB1"/>
<dbReference type="EnsemblPlants" id="Zm00001eb312130_T001">
    <property type="protein sequence ID" value="Zm00001eb312130_P001"/>
    <property type="gene ID" value="Zm00001eb312130"/>
</dbReference>
<keyword evidence="8" id="KW-1185">Reference proteome</keyword>
<dbReference type="Gene3D" id="2.40.40.20">
    <property type="match status" value="1"/>
</dbReference>
<feature type="domain" description="RNA polymerase alpha subunit" evidence="6">
    <location>
        <begin position="36"/>
        <end position="94"/>
    </location>
</feature>
<dbReference type="SUPFAM" id="SSF64484">
    <property type="entry name" value="beta and beta-prime subunits of DNA dependent RNA-polymerase"/>
    <property type="match status" value="1"/>
</dbReference>
<evidence type="ECO:0000256" key="4">
    <source>
        <dbReference type="ARBA" id="ARBA00022695"/>
    </source>
</evidence>
<sequence>MAPFLRGLIRRFLASKISNPSPLPPNQNASYSKDRCKIHYQGRWSELDLRYVKKSSDQHLELGYKVERHLNDGDFVLFNRQPSLHKMSIMVFNMAFSVLFDGARIRKCSAHGRMQRISPWLQPLSI</sequence>
<proteinExistence type="predicted"/>
<dbReference type="AlphaFoldDB" id="A0A804QCB1"/>
<reference evidence="7" key="2">
    <citation type="submission" date="2019-07" db="EMBL/GenBank/DDBJ databases">
        <authorList>
            <person name="Seetharam A."/>
            <person name="Woodhouse M."/>
            <person name="Cannon E."/>
        </authorList>
    </citation>
    <scope>NUCLEOTIDE SEQUENCE [LARGE SCALE GENOMIC DNA]</scope>
    <source>
        <strain evidence="7">cv. B73</strain>
    </source>
</reference>
<keyword evidence="5" id="KW-0804">Transcription</keyword>
<dbReference type="InterPro" id="IPR045867">
    <property type="entry name" value="DNA-dir_RpoC_beta_prime"/>
</dbReference>
<dbReference type="PANTHER" id="PTHR19376:SF37">
    <property type="entry name" value="DNA-DIRECTED RNA POLYMERASE II SUBUNIT RPB1"/>
    <property type="match status" value="1"/>
</dbReference>
<evidence type="ECO:0000313" key="7">
    <source>
        <dbReference type="EnsemblPlants" id="Zm00001eb312130_P001"/>
    </source>
</evidence>
<dbReference type="Gramene" id="Zm00001eb312130_T001">
    <property type="protein sequence ID" value="Zm00001eb312130_P001"/>
    <property type="gene ID" value="Zm00001eb312130"/>
</dbReference>
<reference evidence="8" key="1">
    <citation type="submission" date="2015-12" db="EMBL/GenBank/DDBJ databases">
        <title>Update maize B73 reference genome by single molecule sequencing technologies.</title>
        <authorList>
            <consortium name="Maize Genome Sequencing Project"/>
            <person name="Ware D."/>
        </authorList>
    </citation>
    <scope>NUCLEOTIDE SEQUENCE [LARGE SCALE GENOMIC DNA]</scope>
    <source>
        <strain evidence="8">cv. B73</strain>
    </source>
</reference>
<organism evidence="7 8">
    <name type="scientific">Zea mays</name>
    <name type="common">Maize</name>
    <dbReference type="NCBI Taxonomy" id="4577"/>
    <lineage>
        <taxon>Eukaryota</taxon>
        <taxon>Viridiplantae</taxon>
        <taxon>Streptophyta</taxon>
        <taxon>Embryophyta</taxon>
        <taxon>Tracheophyta</taxon>
        <taxon>Spermatophyta</taxon>
        <taxon>Magnoliopsida</taxon>
        <taxon>Liliopsida</taxon>
        <taxon>Poales</taxon>
        <taxon>Poaceae</taxon>
        <taxon>PACMAD clade</taxon>
        <taxon>Panicoideae</taxon>
        <taxon>Andropogonodae</taxon>
        <taxon>Andropogoneae</taxon>
        <taxon>Tripsacinae</taxon>
        <taxon>Zea</taxon>
    </lineage>
</organism>